<keyword evidence="2" id="KW-1185">Reference proteome</keyword>
<organism evidence="1 2">
    <name type="scientific">Thermococcus sibiricus (strain DSM 12597 / MM 739)</name>
    <dbReference type="NCBI Taxonomy" id="604354"/>
    <lineage>
        <taxon>Archaea</taxon>
        <taxon>Methanobacteriati</taxon>
        <taxon>Methanobacteriota</taxon>
        <taxon>Thermococci</taxon>
        <taxon>Thermococcales</taxon>
        <taxon>Thermococcaceae</taxon>
        <taxon>Thermococcus</taxon>
    </lineage>
</organism>
<dbReference type="Proteomes" id="UP000009079">
    <property type="component" value="Chromosome"/>
</dbReference>
<dbReference type="EMBL" id="CP001463">
    <property type="protein sequence ID" value="ACS90971.1"/>
    <property type="molecule type" value="Genomic_DNA"/>
</dbReference>
<proteinExistence type="predicted"/>
<dbReference type="eggNOG" id="arCOG01395">
    <property type="taxonomic scope" value="Archaea"/>
</dbReference>
<reference evidence="1 2" key="1">
    <citation type="journal article" date="2009" name="Appl. Environ. Microbiol.">
        <title>Metabolic versatility and indigenous origin of the archaeon Thermococcus sibiricus, isolated from a siberian oil reservoir, as revealed by genome analysis.</title>
        <authorList>
            <person name="Mardanov A.V."/>
            <person name="Ravin N.V."/>
            <person name="Svetlitchnyi V.A."/>
            <person name="Beletsky A.V."/>
            <person name="Miroshnichenko M.L."/>
            <person name="Bonch-Osmolovskaya E.A."/>
            <person name="Skryabin K.G."/>
        </authorList>
    </citation>
    <scope>NUCLEOTIDE SEQUENCE [LARGE SCALE GENOMIC DNA]</scope>
    <source>
        <strain evidence="2">DSM 12597 / MM 739</strain>
    </source>
</reference>
<sequence>MKFVKIWVDIVNAPHAHFFKGIIRELEKRGHEVLVTTREFDGLTEILDMLGIDYYIVGKHGGSTLEGKLIASVERQHKLAKLIIEEKPDISLYKNSPEAPRVAFGLGIPTIGFADNDTATAVNKLMMPFTQRLIYPKAIDAYELIKCGADVNSLKPLNGIPELAHLYGFIPTKKPLKELGLTAYSYIVMRTEPIKANYFNGDAEKSILENIIPLLPDVPIVLFPRTETQAKRFEHFENVMIPDHVTDSLSLLYYAKLMIGAGGTMNREALALGTPTISTYPGKLLAITKWLINLRIKFHSTDPIEVSEKAWELMRKNGAFRKHVRNVIMAMENPIDVFLKEIEIYEEYGTFPIQEVVLEELTSRK</sequence>
<gene>
    <name evidence="1" type="ordered locus">TSIB_1922</name>
</gene>
<dbReference type="InterPro" id="IPR007152">
    <property type="entry name" value="DUF354"/>
</dbReference>
<dbReference type="STRING" id="604354.TSIB_1922"/>
<evidence type="ECO:0008006" key="3">
    <source>
        <dbReference type="Google" id="ProtNLM"/>
    </source>
</evidence>
<protein>
    <recommendedName>
        <fullName evidence="3">DUF354 domain-containing protein</fullName>
    </recommendedName>
</protein>
<dbReference type="KEGG" id="tsi:TSIB_1922"/>
<dbReference type="PIRSF" id="PIRSF005357">
    <property type="entry name" value="UCP005357"/>
    <property type="match status" value="1"/>
</dbReference>
<evidence type="ECO:0000313" key="2">
    <source>
        <dbReference type="Proteomes" id="UP000009079"/>
    </source>
</evidence>
<dbReference type="PANTHER" id="PTHR39662:SF1">
    <property type="entry name" value="DUF354 DOMAIN-CONTAINING PROTEIN"/>
    <property type="match status" value="1"/>
</dbReference>
<dbReference type="HOGENOM" id="CLU_067068_1_0_2"/>
<dbReference type="AlphaFoldDB" id="C5ZZZ0"/>
<accession>C5ZZZ0</accession>
<name>C5ZZZ0_THESM</name>
<evidence type="ECO:0000313" key="1">
    <source>
        <dbReference type="EMBL" id="ACS90971.1"/>
    </source>
</evidence>
<dbReference type="SUPFAM" id="SSF53756">
    <property type="entry name" value="UDP-Glycosyltransferase/glycogen phosphorylase"/>
    <property type="match status" value="1"/>
</dbReference>
<dbReference type="PANTHER" id="PTHR39662">
    <property type="entry name" value="DUF354 DOMAIN-CONTAINING PROTEIN-RELATED"/>
    <property type="match status" value="1"/>
</dbReference>
<dbReference type="Pfam" id="PF04007">
    <property type="entry name" value="DUF354"/>
    <property type="match status" value="1"/>
</dbReference>